<dbReference type="CDD" id="cd08385">
    <property type="entry name" value="C2A_Synaptotagmin-1-5-6-9-10"/>
    <property type="match status" value="1"/>
</dbReference>
<dbReference type="EnsemblMetazoa" id="G17776.5">
    <property type="protein sequence ID" value="G17776.5:cds"/>
    <property type="gene ID" value="G17776"/>
</dbReference>
<dbReference type="GO" id="GO:0030276">
    <property type="term" value="F:clathrin binding"/>
    <property type="evidence" value="ECO:0007669"/>
    <property type="project" value="TreeGrafter"/>
</dbReference>
<feature type="domain" description="C2" evidence="3">
    <location>
        <begin position="298"/>
        <end position="471"/>
    </location>
</feature>
<dbReference type="PANTHER" id="PTHR10024">
    <property type="entry name" value="SYNAPTOTAGMIN"/>
    <property type="match status" value="1"/>
</dbReference>
<dbReference type="GO" id="GO:0005544">
    <property type="term" value="F:calcium-dependent phospholipid binding"/>
    <property type="evidence" value="ECO:0007669"/>
    <property type="project" value="TreeGrafter"/>
</dbReference>
<dbReference type="GO" id="GO:0030672">
    <property type="term" value="C:synaptic vesicle membrane"/>
    <property type="evidence" value="ECO:0007669"/>
    <property type="project" value="TreeGrafter"/>
</dbReference>
<protein>
    <recommendedName>
        <fullName evidence="3">C2 domain-containing protein</fullName>
    </recommendedName>
</protein>
<dbReference type="Gene3D" id="2.60.40.150">
    <property type="entry name" value="C2 domain"/>
    <property type="match status" value="3"/>
</dbReference>
<keyword evidence="2" id="KW-0812">Transmembrane</keyword>
<dbReference type="GO" id="GO:0031045">
    <property type="term" value="C:dense core granule"/>
    <property type="evidence" value="ECO:0007669"/>
    <property type="project" value="TreeGrafter"/>
</dbReference>
<evidence type="ECO:0000256" key="1">
    <source>
        <dbReference type="ARBA" id="ARBA00022737"/>
    </source>
</evidence>
<dbReference type="PROSITE" id="PS50004">
    <property type="entry name" value="C2"/>
    <property type="match status" value="2"/>
</dbReference>
<evidence type="ECO:0000313" key="5">
    <source>
        <dbReference type="Proteomes" id="UP000005408"/>
    </source>
</evidence>
<dbReference type="InterPro" id="IPR000008">
    <property type="entry name" value="C2_dom"/>
</dbReference>
<dbReference type="Pfam" id="PF00168">
    <property type="entry name" value="C2"/>
    <property type="match status" value="3"/>
</dbReference>
<proteinExistence type="predicted"/>
<dbReference type="CDD" id="cd08402">
    <property type="entry name" value="C2B_Synaptotagmin-1"/>
    <property type="match status" value="1"/>
</dbReference>
<dbReference type="PRINTS" id="PR00399">
    <property type="entry name" value="SYNAPTOTAGMN"/>
</dbReference>
<dbReference type="GO" id="GO:0030424">
    <property type="term" value="C:axon"/>
    <property type="evidence" value="ECO:0007669"/>
    <property type="project" value="TreeGrafter"/>
</dbReference>
<evidence type="ECO:0000259" key="3">
    <source>
        <dbReference type="PROSITE" id="PS50004"/>
    </source>
</evidence>
<name>A0A8W8J9N1_MAGGI</name>
<keyword evidence="2" id="KW-1133">Transmembrane helix</keyword>
<sequence length="480" mass="53647">MPAVIMDLLQRVKRGVEVVATTAGSVAKEAVQNAVADTGAAPGPTTVAPSGDGSGVTEAPKGIDKLKNLVTGELSKLPIWALILIAAGAILFFLCCCYCVCKRCICKKRKKKEGKKGLKGPVDLKAVQLIGASLKKEKIQPDLEELEVNMEQDDDNESTKSEVKLGKLQFQLDYDFTKNELTVGVIQAADLPGMDMSGTSDPYVKVYLLPDKKKKFETKVHRKTLNPVFNETFTFKNVPYAEVGAKTLVFAIYDFDRFSKHDQIGQVKIPLNTVDLCQVLEEWRDLISPDNDAEKENKLGDICFSLRYVPTAGKLTVVVLEAKNLKKMDVGGLSDPYVKIALYQGSKRLKKKKTTIKKNTLNPYFNESFSFEVPFEQIQISMMLNGKRVKKKKTTIKKCTLNPYYNESFTFEVPFEQIQKVQLYITVVDYDRIGTSEPIGRVVLGCNSSGTELRHWSDMLANPRRPIAQWHTLQEVPEKS</sequence>
<dbReference type="InterPro" id="IPR001565">
    <property type="entry name" value="Synaptotagmin"/>
</dbReference>
<dbReference type="InterPro" id="IPR035892">
    <property type="entry name" value="C2_domain_sf"/>
</dbReference>
<dbReference type="SMART" id="SM00239">
    <property type="entry name" value="C2"/>
    <property type="match status" value="2"/>
</dbReference>
<keyword evidence="1" id="KW-0677">Repeat</keyword>
<feature type="transmembrane region" description="Helical" evidence="2">
    <location>
        <begin position="79"/>
        <end position="101"/>
    </location>
</feature>
<keyword evidence="5" id="KW-1185">Reference proteome</keyword>
<dbReference type="GO" id="GO:0001786">
    <property type="term" value="F:phosphatidylserine binding"/>
    <property type="evidence" value="ECO:0007669"/>
    <property type="project" value="TreeGrafter"/>
</dbReference>
<dbReference type="SUPFAM" id="SSF49562">
    <property type="entry name" value="C2 domain (Calcium/lipid-binding domain, CaLB)"/>
    <property type="match status" value="3"/>
</dbReference>
<evidence type="ECO:0000256" key="2">
    <source>
        <dbReference type="SAM" id="Phobius"/>
    </source>
</evidence>
<keyword evidence="2" id="KW-0472">Membrane</keyword>
<dbReference type="GO" id="GO:0048488">
    <property type="term" value="P:synaptic vesicle endocytosis"/>
    <property type="evidence" value="ECO:0007669"/>
    <property type="project" value="TreeGrafter"/>
</dbReference>
<dbReference type="GO" id="GO:0048791">
    <property type="term" value="P:calcium ion-regulated exocytosis of neurotransmitter"/>
    <property type="evidence" value="ECO:0007669"/>
    <property type="project" value="TreeGrafter"/>
</dbReference>
<dbReference type="GO" id="GO:0005886">
    <property type="term" value="C:plasma membrane"/>
    <property type="evidence" value="ECO:0007669"/>
    <property type="project" value="TreeGrafter"/>
</dbReference>
<reference evidence="4" key="1">
    <citation type="submission" date="2022-08" db="UniProtKB">
        <authorList>
            <consortium name="EnsemblMetazoa"/>
        </authorList>
    </citation>
    <scope>IDENTIFICATION</scope>
    <source>
        <strain evidence="4">05x7-T-G4-1.051#20</strain>
    </source>
</reference>
<feature type="domain" description="C2" evidence="3">
    <location>
        <begin position="164"/>
        <end position="284"/>
    </location>
</feature>
<dbReference type="Proteomes" id="UP000005408">
    <property type="component" value="Unassembled WGS sequence"/>
</dbReference>
<dbReference type="GO" id="GO:0005509">
    <property type="term" value="F:calcium ion binding"/>
    <property type="evidence" value="ECO:0007669"/>
    <property type="project" value="TreeGrafter"/>
</dbReference>
<dbReference type="AlphaFoldDB" id="A0A8W8J9N1"/>
<dbReference type="FunFam" id="2.60.40.150:FF:000016">
    <property type="entry name" value="Synaptotagmin 1"/>
    <property type="match status" value="1"/>
</dbReference>
<dbReference type="GO" id="GO:0000149">
    <property type="term" value="F:SNARE binding"/>
    <property type="evidence" value="ECO:0007669"/>
    <property type="project" value="TreeGrafter"/>
</dbReference>
<organism evidence="4 5">
    <name type="scientific">Magallana gigas</name>
    <name type="common">Pacific oyster</name>
    <name type="synonym">Crassostrea gigas</name>
    <dbReference type="NCBI Taxonomy" id="29159"/>
    <lineage>
        <taxon>Eukaryota</taxon>
        <taxon>Metazoa</taxon>
        <taxon>Spiralia</taxon>
        <taxon>Lophotrochozoa</taxon>
        <taxon>Mollusca</taxon>
        <taxon>Bivalvia</taxon>
        <taxon>Autobranchia</taxon>
        <taxon>Pteriomorphia</taxon>
        <taxon>Ostreida</taxon>
        <taxon>Ostreoidea</taxon>
        <taxon>Ostreidae</taxon>
        <taxon>Magallana</taxon>
    </lineage>
</organism>
<dbReference type="PANTHER" id="PTHR10024:SF227">
    <property type="entry name" value="SYNAPTOTAGMIN 1"/>
    <property type="match status" value="1"/>
</dbReference>
<accession>A0A8W8J9N1</accession>
<dbReference type="PRINTS" id="PR00360">
    <property type="entry name" value="C2DOMAIN"/>
</dbReference>
<evidence type="ECO:0000313" key="4">
    <source>
        <dbReference type="EnsemblMetazoa" id="G17776.5:cds"/>
    </source>
</evidence>